<dbReference type="AlphaFoldDB" id="A0AAN6TNN3"/>
<dbReference type="PROSITE" id="PS50297">
    <property type="entry name" value="ANK_REP_REGION"/>
    <property type="match status" value="1"/>
</dbReference>
<evidence type="ECO:0000256" key="1">
    <source>
        <dbReference type="ARBA" id="ARBA00022737"/>
    </source>
</evidence>
<dbReference type="PROSITE" id="PS50088">
    <property type="entry name" value="ANK_REPEAT"/>
    <property type="match status" value="1"/>
</dbReference>
<comment type="caution">
    <text evidence="4">The sequence shown here is derived from an EMBL/GenBank/DDBJ whole genome shotgun (WGS) entry which is preliminary data.</text>
</comment>
<dbReference type="Gene3D" id="1.25.40.20">
    <property type="entry name" value="Ankyrin repeat-containing domain"/>
    <property type="match status" value="1"/>
</dbReference>
<reference evidence="4" key="2">
    <citation type="submission" date="2023-05" db="EMBL/GenBank/DDBJ databases">
        <authorList>
            <consortium name="Lawrence Berkeley National Laboratory"/>
            <person name="Steindorff A."/>
            <person name="Hensen N."/>
            <person name="Bonometti L."/>
            <person name="Westerberg I."/>
            <person name="Brannstrom I.O."/>
            <person name="Guillou S."/>
            <person name="Cros-Aarteil S."/>
            <person name="Calhoun S."/>
            <person name="Haridas S."/>
            <person name="Kuo A."/>
            <person name="Mondo S."/>
            <person name="Pangilinan J."/>
            <person name="Riley R."/>
            <person name="Labutti K."/>
            <person name="Andreopoulos B."/>
            <person name="Lipzen A."/>
            <person name="Chen C."/>
            <person name="Yanf M."/>
            <person name="Daum C."/>
            <person name="Ng V."/>
            <person name="Clum A."/>
            <person name="Ohm R."/>
            <person name="Martin F."/>
            <person name="Silar P."/>
            <person name="Natvig D."/>
            <person name="Lalanne C."/>
            <person name="Gautier V."/>
            <person name="Ament-Velasquez S.L."/>
            <person name="Kruys A."/>
            <person name="Hutchinson M.I."/>
            <person name="Powell A.J."/>
            <person name="Barry K."/>
            <person name="Miller A.N."/>
            <person name="Grigoriev I.V."/>
            <person name="Debuchy R."/>
            <person name="Gladieux P."/>
            <person name="Thoren M.H."/>
            <person name="Johannesson H."/>
        </authorList>
    </citation>
    <scope>NUCLEOTIDE SEQUENCE</scope>
    <source>
        <strain evidence="4">CBS 508.74</strain>
    </source>
</reference>
<dbReference type="EMBL" id="MU853332">
    <property type="protein sequence ID" value="KAK4117813.1"/>
    <property type="molecule type" value="Genomic_DNA"/>
</dbReference>
<accession>A0AAN6TNN3</accession>
<dbReference type="GeneID" id="89937490"/>
<protein>
    <recommendedName>
        <fullName evidence="3">Nephrocystin 3-like N-terminal domain-containing protein</fullName>
    </recommendedName>
</protein>
<evidence type="ECO:0000313" key="5">
    <source>
        <dbReference type="Proteomes" id="UP001302812"/>
    </source>
</evidence>
<dbReference type="SUPFAM" id="SSF48403">
    <property type="entry name" value="Ankyrin repeat"/>
    <property type="match status" value="1"/>
</dbReference>
<dbReference type="InterPro" id="IPR027417">
    <property type="entry name" value="P-loop_NTPase"/>
</dbReference>
<sequence>MQAIVQAGQVKPEIRLQQELRREHRHWRSKGQRLTSILTAVHRIAPIGGIVIGGAQSLAASGVWAAFRICLQISTGYLDYFDKLSTLLLEIGRSAPIHDGLALLYQDDSVLQSLLCKYLVYLVQLCRRAILFTKKRPLSQLKASVLNSFDVEFGDLRERLRILGAIIKDHVDVKFKTSQLQEASRSAKSHSLLRVLSRDARRTQCEERIFRLFQALCRNRSMFERIRSWERSKGTATWLFSKPEYKTWKDQKSSSCLLIKGKIGCGKTVLMANIVDDLIRQPEGSSSPPIGFFFCKPEMPESLEARRIIGTITRQIIGHPLLSHQLHSYADSLTMTSVDSMTTANMAEMILSIVPFKFAPIFILIDGLDECSDKEVDEIRAFLQRLLVERACLLCTSSRGDKFSKSLCRALRTDSVQYHWLPFDNENEIRNYIVTEMERRSQRWPDRSIIPELYDAIQTALTSHADGMYLWVALVLDEIFPQDEEMPRPSDQEIYAALLNLPKSLEEAYDRSLNRIWNPQHSNLLFRIVAGAFRPLSLRELQEAMSVNPGKTDWDSGRMPRDIAKLVQSASGNLLTVNEQTLTVHYVHHTLLSHLQETKSVLSKFHFTAEDASRTMMEICITYLNYDTFQAVVSRCAPELTANPTKITEQVLKTAISNVSLPAPVSRLLSRKRMPSTTREISIDIGKIMEEARISAMRQEQYTLHTFLAYAQESWLQHSKSIREDSSPVYHLWLNIVRGQVGLLELPWSDLKKEGLEWAYLNSHSAILTLFFSYSDPLNLWLWDMYGWFLGRDNIARLGRLCDSPEARLPNVKDIVARVLSLNSLNASRGQEYCDIKDESKCVPIENQDSHSYRVPSDRDVHLDAIRSIIKIATDIDEPLRDRGSPHTGMTPLAVVCSQSQFGPLGVGLGEAWAGDLVNLLLEKGADPSLASIRSNETPLLIATRMGWHEGIRLLLEYGADPNKGSPTLTPLEQTIDNLQYITFDDRAPNPIMAQFLRAGANPFLPAHRSLMRRLLCIKSRSVPDRKNLDVAHLILLRCRHLTEFSSAGDYEEALTEARELLFTIRHHHWQYEHKVATIVVLLKRKIKSKDHKTVEPGNIEL</sequence>
<dbReference type="Proteomes" id="UP001302812">
    <property type="component" value="Unassembled WGS sequence"/>
</dbReference>
<dbReference type="PANTHER" id="PTHR10039">
    <property type="entry name" value="AMELOGENIN"/>
    <property type="match status" value="1"/>
</dbReference>
<dbReference type="RefSeq" id="XP_064675383.1">
    <property type="nucleotide sequence ID" value="XM_064813365.1"/>
</dbReference>
<reference evidence="4" key="1">
    <citation type="journal article" date="2023" name="Mol. Phylogenet. Evol.">
        <title>Genome-scale phylogeny and comparative genomics of the fungal order Sordariales.</title>
        <authorList>
            <person name="Hensen N."/>
            <person name="Bonometti L."/>
            <person name="Westerberg I."/>
            <person name="Brannstrom I.O."/>
            <person name="Guillou S."/>
            <person name="Cros-Aarteil S."/>
            <person name="Calhoun S."/>
            <person name="Haridas S."/>
            <person name="Kuo A."/>
            <person name="Mondo S."/>
            <person name="Pangilinan J."/>
            <person name="Riley R."/>
            <person name="LaButti K."/>
            <person name="Andreopoulos B."/>
            <person name="Lipzen A."/>
            <person name="Chen C."/>
            <person name="Yan M."/>
            <person name="Daum C."/>
            <person name="Ng V."/>
            <person name="Clum A."/>
            <person name="Steindorff A."/>
            <person name="Ohm R.A."/>
            <person name="Martin F."/>
            <person name="Silar P."/>
            <person name="Natvig D.O."/>
            <person name="Lalanne C."/>
            <person name="Gautier V."/>
            <person name="Ament-Velasquez S.L."/>
            <person name="Kruys A."/>
            <person name="Hutchinson M.I."/>
            <person name="Powell A.J."/>
            <person name="Barry K."/>
            <person name="Miller A.N."/>
            <person name="Grigoriev I.V."/>
            <person name="Debuchy R."/>
            <person name="Gladieux P."/>
            <person name="Hiltunen Thoren M."/>
            <person name="Johannesson H."/>
        </authorList>
    </citation>
    <scope>NUCLEOTIDE SEQUENCE</scope>
    <source>
        <strain evidence="4">CBS 508.74</strain>
    </source>
</reference>
<dbReference type="InterPro" id="IPR002110">
    <property type="entry name" value="Ankyrin_rpt"/>
</dbReference>
<dbReference type="PANTHER" id="PTHR10039:SF10">
    <property type="entry name" value="NACHT DOMAIN-CONTAINING PROTEIN"/>
    <property type="match status" value="1"/>
</dbReference>
<evidence type="ECO:0000256" key="2">
    <source>
        <dbReference type="PROSITE-ProRule" id="PRU00023"/>
    </source>
</evidence>
<feature type="domain" description="Nephrocystin 3-like N-terminal" evidence="3">
    <location>
        <begin position="234"/>
        <end position="392"/>
    </location>
</feature>
<keyword evidence="2" id="KW-0040">ANK repeat</keyword>
<keyword evidence="1" id="KW-0677">Repeat</keyword>
<organism evidence="4 5">
    <name type="scientific">Canariomyces notabilis</name>
    <dbReference type="NCBI Taxonomy" id="2074819"/>
    <lineage>
        <taxon>Eukaryota</taxon>
        <taxon>Fungi</taxon>
        <taxon>Dikarya</taxon>
        <taxon>Ascomycota</taxon>
        <taxon>Pezizomycotina</taxon>
        <taxon>Sordariomycetes</taxon>
        <taxon>Sordariomycetidae</taxon>
        <taxon>Sordariales</taxon>
        <taxon>Chaetomiaceae</taxon>
        <taxon>Canariomyces</taxon>
    </lineage>
</organism>
<evidence type="ECO:0000313" key="4">
    <source>
        <dbReference type="EMBL" id="KAK4117813.1"/>
    </source>
</evidence>
<dbReference type="InterPro" id="IPR056884">
    <property type="entry name" value="NPHP3-like_N"/>
</dbReference>
<gene>
    <name evidence="4" type="ORF">N656DRAFT_764948</name>
</gene>
<evidence type="ECO:0000259" key="3">
    <source>
        <dbReference type="Pfam" id="PF24883"/>
    </source>
</evidence>
<dbReference type="SUPFAM" id="SSF52540">
    <property type="entry name" value="P-loop containing nucleoside triphosphate hydrolases"/>
    <property type="match status" value="1"/>
</dbReference>
<name>A0AAN6TNN3_9PEZI</name>
<keyword evidence="5" id="KW-1185">Reference proteome</keyword>
<feature type="repeat" description="ANK" evidence="2">
    <location>
        <begin position="935"/>
        <end position="967"/>
    </location>
</feature>
<proteinExistence type="predicted"/>
<dbReference type="Pfam" id="PF24883">
    <property type="entry name" value="NPHP3_N"/>
    <property type="match status" value="1"/>
</dbReference>
<dbReference type="Gene3D" id="3.40.50.300">
    <property type="entry name" value="P-loop containing nucleotide triphosphate hydrolases"/>
    <property type="match status" value="1"/>
</dbReference>
<dbReference type="Pfam" id="PF13606">
    <property type="entry name" value="Ank_3"/>
    <property type="match status" value="1"/>
</dbReference>
<dbReference type="InterPro" id="IPR036770">
    <property type="entry name" value="Ankyrin_rpt-contain_sf"/>
</dbReference>